<evidence type="ECO:0000256" key="1">
    <source>
        <dbReference type="ARBA" id="ARBA00001862"/>
    </source>
</evidence>
<protein>
    <recommendedName>
        <fullName evidence="7">N-acylneuraminate cytidylyltransferase</fullName>
        <ecNumber evidence="7">2.7.7.43</ecNumber>
    </recommendedName>
</protein>
<dbReference type="Proteomes" id="UP000637980">
    <property type="component" value="Unassembled WGS sequence"/>
</dbReference>
<accession>A0ABQ3EQ38</accession>
<evidence type="ECO:0000256" key="10">
    <source>
        <dbReference type="ARBA" id="ARBA00022842"/>
    </source>
</evidence>
<evidence type="ECO:0000256" key="9">
    <source>
        <dbReference type="ARBA" id="ARBA00022801"/>
    </source>
</evidence>
<dbReference type="Pfam" id="PF08282">
    <property type="entry name" value="Hydrolase_3"/>
    <property type="match status" value="1"/>
</dbReference>
<dbReference type="RefSeq" id="WP_189438317.1">
    <property type="nucleotide sequence ID" value="NZ_BMXE01000008.1"/>
</dbReference>
<keyword evidence="9" id="KW-0378">Hydrolase</keyword>
<evidence type="ECO:0000256" key="7">
    <source>
        <dbReference type="ARBA" id="ARBA00012491"/>
    </source>
</evidence>
<comment type="similarity">
    <text evidence="4">Belongs to the KdsC family.</text>
</comment>
<keyword evidence="12" id="KW-1185">Reference proteome</keyword>
<gene>
    <name evidence="11" type="ORF">GCM10007094_37210</name>
</gene>
<dbReference type="PANTHER" id="PTHR21485:SF3">
    <property type="entry name" value="N-ACYLNEURAMINATE CYTIDYLYLTRANSFERASE"/>
    <property type="match status" value="1"/>
</dbReference>
<evidence type="ECO:0000256" key="5">
    <source>
        <dbReference type="ARBA" id="ARBA00010726"/>
    </source>
</evidence>
<dbReference type="SFLD" id="SFLDG01138">
    <property type="entry name" value="C1.6.2:_Deoxy-d-mannose-octulo"/>
    <property type="match status" value="1"/>
</dbReference>
<comment type="catalytic activity">
    <reaction evidence="1">
        <text>an N-acylneuraminate + CTP = a CMP-N-acyl-beta-neuraminate + diphosphate</text>
        <dbReference type="Rhea" id="RHEA:11344"/>
        <dbReference type="ChEBI" id="CHEBI:33019"/>
        <dbReference type="ChEBI" id="CHEBI:37563"/>
        <dbReference type="ChEBI" id="CHEBI:60073"/>
        <dbReference type="ChEBI" id="CHEBI:68671"/>
        <dbReference type="EC" id="2.7.7.43"/>
    </reaction>
</comment>
<keyword evidence="8" id="KW-0479">Metal-binding</keyword>
<evidence type="ECO:0000256" key="2">
    <source>
        <dbReference type="ARBA" id="ARBA00001946"/>
    </source>
</evidence>
<keyword evidence="11" id="KW-0808">Transferase</keyword>
<evidence type="ECO:0000256" key="4">
    <source>
        <dbReference type="ARBA" id="ARBA00005893"/>
    </source>
</evidence>
<comment type="caution">
    <text evidence="11">The sequence shown here is derived from an EMBL/GenBank/DDBJ whole genome shotgun (WGS) entry which is preliminary data.</text>
</comment>
<dbReference type="SUPFAM" id="SSF53448">
    <property type="entry name" value="Nucleotide-diphospho-sugar transferases"/>
    <property type="match status" value="1"/>
</dbReference>
<dbReference type="EC" id="2.7.7.43" evidence="7"/>
<sequence>MTVIAIVPARGGSVGLPGKNLIPFHGTPLVAMTVLAAKASKRIDRVFVSSDSHEILGAAQQAGAEPILRPEEISGSLASSESALIHALHHIGAKVEDIVVFLQCTSPFTTPHEIDSVVAALDDEKVASAFSAVEDHCFIWKSSETGLAEGITHDHTMPRQRRQDMEPRYRENGAIYAAKVGPFLEFENRFCGDTVVVPVHSPSIEIDSADDWLIAEAVFGARSQLRRSKLTDTSGIKAIITDFDGVHTDDCVYVSQDGTETVKCSRSDGFGLEILRKQGLRLLILSKETNPVVEARAAKLQMEILQDIGDKVATLEIWLKKNGLKWDEVAYVGNDLNDLGCMQKAGVSLAPSSSIKTILSIADIKLTKSGGDGAIREAAEIIMENRN</sequence>
<comment type="pathway">
    <text evidence="3">Amino-sugar metabolism; N-acetylneuraminate metabolism.</text>
</comment>
<organism evidence="11 12">
    <name type="scientific">Pseudovibrio japonicus</name>
    <dbReference type="NCBI Taxonomy" id="366534"/>
    <lineage>
        <taxon>Bacteria</taxon>
        <taxon>Pseudomonadati</taxon>
        <taxon>Pseudomonadota</taxon>
        <taxon>Alphaproteobacteria</taxon>
        <taxon>Hyphomicrobiales</taxon>
        <taxon>Stappiaceae</taxon>
        <taxon>Pseudovibrio</taxon>
    </lineage>
</organism>
<dbReference type="CDD" id="cd02513">
    <property type="entry name" value="CMP-NeuAc_Synthase"/>
    <property type="match status" value="1"/>
</dbReference>
<dbReference type="EMBL" id="BMXE01000008">
    <property type="protein sequence ID" value="GHB44443.1"/>
    <property type="molecule type" value="Genomic_DNA"/>
</dbReference>
<proteinExistence type="inferred from homology"/>
<dbReference type="InterPro" id="IPR003329">
    <property type="entry name" value="Cytidylyl_trans"/>
</dbReference>
<evidence type="ECO:0000313" key="11">
    <source>
        <dbReference type="EMBL" id="GHB44443.1"/>
    </source>
</evidence>
<dbReference type="InterPro" id="IPR050793">
    <property type="entry name" value="CMP-NeuNAc_synthase"/>
</dbReference>
<dbReference type="PANTHER" id="PTHR21485">
    <property type="entry name" value="HAD SUPERFAMILY MEMBERS CMAS AND KDSC"/>
    <property type="match status" value="1"/>
</dbReference>
<evidence type="ECO:0000256" key="8">
    <source>
        <dbReference type="ARBA" id="ARBA00022723"/>
    </source>
</evidence>
<evidence type="ECO:0000313" key="12">
    <source>
        <dbReference type="Proteomes" id="UP000637980"/>
    </source>
</evidence>
<dbReference type="Pfam" id="PF02348">
    <property type="entry name" value="CTP_transf_3"/>
    <property type="match status" value="1"/>
</dbReference>
<dbReference type="SFLD" id="SFLDG01136">
    <property type="entry name" value="C1.6:_Phosphoserine_Phosphatas"/>
    <property type="match status" value="1"/>
</dbReference>
<dbReference type="InterPro" id="IPR036412">
    <property type="entry name" value="HAD-like_sf"/>
</dbReference>
<dbReference type="Gene3D" id="3.40.50.1000">
    <property type="entry name" value="HAD superfamily/HAD-like"/>
    <property type="match status" value="1"/>
</dbReference>
<dbReference type="InterPro" id="IPR029044">
    <property type="entry name" value="Nucleotide-diphossugar_trans"/>
</dbReference>
<dbReference type="GO" id="GO:0016740">
    <property type="term" value="F:transferase activity"/>
    <property type="evidence" value="ECO:0007669"/>
    <property type="project" value="UniProtKB-KW"/>
</dbReference>
<evidence type="ECO:0000256" key="6">
    <source>
        <dbReference type="ARBA" id="ARBA00011881"/>
    </source>
</evidence>
<keyword evidence="10" id="KW-0460">Magnesium</keyword>
<comment type="cofactor">
    <cofactor evidence="2">
        <name>Mg(2+)</name>
        <dbReference type="ChEBI" id="CHEBI:18420"/>
    </cofactor>
</comment>
<comment type="similarity">
    <text evidence="5">Belongs to the CMP-NeuNAc synthase family.</text>
</comment>
<reference evidence="12" key="1">
    <citation type="journal article" date="2019" name="Int. J. Syst. Evol. Microbiol.">
        <title>The Global Catalogue of Microorganisms (GCM) 10K type strain sequencing project: providing services to taxonomists for standard genome sequencing and annotation.</title>
        <authorList>
            <consortium name="The Broad Institute Genomics Platform"/>
            <consortium name="The Broad Institute Genome Sequencing Center for Infectious Disease"/>
            <person name="Wu L."/>
            <person name="Ma J."/>
        </authorList>
    </citation>
    <scope>NUCLEOTIDE SEQUENCE [LARGE SCALE GENOMIC DNA]</scope>
    <source>
        <strain evidence="12">KCTC 12861</strain>
    </source>
</reference>
<dbReference type="InterPro" id="IPR010023">
    <property type="entry name" value="KdsC_fam"/>
</dbReference>
<dbReference type="SUPFAM" id="SSF56784">
    <property type="entry name" value="HAD-like"/>
    <property type="match status" value="1"/>
</dbReference>
<dbReference type="InterPro" id="IPR023214">
    <property type="entry name" value="HAD_sf"/>
</dbReference>
<comment type="subunit">
    <text evidence="6">Homotetramer.</text>
</comment>
<dbReference type="Gene3D" id="3.90.550.10">
    <property type="entry name" value="Spore Coat Polysaccharide Biosynthesis Protein SpsA, Chain A"/>
    <property type="match status" value="1"/>
</dbReference>
<dbReference type="SFLD" id="SFLDS00003">
    <property type="entry name" value="Haloacid_Dehalogenase"/>
    <property type="match status" value="1"/>
</dbReference>
<evidence type="ECO:0000256" key="3">
    <source>
        <dbReference type="ARBA" id="ARBA00005141"/>
    </source>
</evidence>
<name>A0ABQ3EQ38_9HYPH</name>